<evidence type="ECO:0000313" key="1">
    <source>
        <dbReference type="EMBL" id="XBS53880.1"/>
    </source>
</evidence>
<proteinExistence type="predicted"/>
<accession>A0AAU7PNP5</accession>
<gene>
    <name evidence="1" type="ORF">ABFV83_19075</name>
</gene>
<dbReference type="RefSeq" id="WP_349946142.1">
    <property type="nucleotide sequence ID" value="NZ_CP157940.1"/>
</dbReference>
<organism evidence="1">
    <name type="scientific">Lacrimispora sp. BS-2</name>
    <dbReference type="NCBI Taxonomy" id="3151850"/>
    <lineage>
        <taxon>Bacteria</taxon>
        <taxon>Bacillati</taxon>
        <taxon>Bacillota</taxon>
        <taxon>Clostridia</taxon>
        <taxon>Lachnospirales</taxon>
        <taxon>Lachnospiraceae</taxon>
        <taxon>Lacrimispora</taxon>
    </lineage>
</organism>
<protein>
    <submittedName>
        <fullName evidence="1">Uncharacterized protein</fullName>
    </submittedName>
</protein>
<name>A0AAU7PNP5_9FIRM</name>
<dbReference type="EMBL" id="CP157940">
    <property type="protein sequence ID" value="XBS53880.1"/>
    <property type="molecule type" value="Genomic_DNA"/>
</dbReference>
<sequence>MKMKKRLTSFGQYTPFAGFSLDFDWSENSIGATISSSGKDVHVYNDGTLDNYFSIDGLLKLNSKPIRMSGDAAIIW</sequence>
<dbReference type="AlphaFoldDB" id="A0AAU7PNP5"/>
<reference evidence="1" key="1">
    <citation type="submission" date="2024-06" db="EMBL/GenBank/DDBJ databases">
        <title>Lacrimispora cavernae sp. nov., a novel anaerobe isolated from bat guano pile inside a cave.</title>
        <authorList>
            <person name="Miller S.L."/>
            <person name="Lu N."/>
            <person name="King J."/>
            <person name="Sankaranarayanan K."/>
            <person name="Lawson P.A."/>
        </authorList>
    </citation>
    <scope>NUCLEOTIDE SEQUENCE</scope>
    <source>
        <strain evidence="1">BS-2</strain>
    </source>
</reference>